<keyword evidence="1" id="KW-1185">Reference proteome</keyword>
<dbReference type="InterPro" id="IPR053164">
    <property type="entry name" value="IS1016-like_transposase"/>
</dbReference>
<dbReference type="PANTHER" id="PTHR47163:SF2">
    <property type="entry name" value="SI:DKEY-17M8.2"/>
    <property type="match status" value="1"/>
</dbReference>
<reference evidence="2" key="1">
    <citation type="submission" date="2016-11" db="UniProtKB">
        <authorList>
            <consortium name="WormBaseParasite"/>
        </authorList>
    </citation>
    <scope>IDENTIFICATION</scope>
</reference>
<dbReference type="AlphaFoldDB" id="A0A1I8B8H2"/>
<dbReference type="PANTHER" id="PTHR47163">
    <property type="entry name" value="DDE_TNP_IS1595 DOMAIN-CONTAINING PROTEIN"/>
    <property type="match status" value="1"/>
</dbReference>
<accession>A0A1I8B8H2</accession>
<proteinExistence type="predicted"/>
<dbReference type="WBParaSite" id="MhA1_Contig1540.frz3.gene4">
    <property type="protein sequence ID" value="MhA1_Contig1540.frz3.gene4"/>
    <property type="gene ID" value="MhA1_Contig1540.frz3.gene4"/>
</dbReference>
<name>A0A1I8B8H2_MELHA</name>
<protein>
    <submittedName>
        <fullName evidence="2">DDE_Tnp_1_7 domain-containing protein</fullName>
    </submittedName>
</protein>
<dbReference type="Proteomes" id="UP000095281">
    <property type="component" value="Unplaced"/>
</dbReference>
<evidence type="ECO:0000313" key="1">
    <source>
        <dbReference type="Proteomes" id="UP000095281"/>
    </source>
</evidence>
<organism evidence="1 2">
    <name type="scientific">Meloidogyne hapla</name>
    <name type="common">Root-knot nematode worm</name>
    <dbReference type="NCBI Taxonomy" id="6305"/>
    <lineage>
        <taxon>Eukaryota</taxon>
        <taxon>Metazoa</taxon>
        <taxon>Ecdysozoa</taxon>
        <taxon>Nematoda</taxon>
        <taxon>Chromadorea</taxon>
        <taxon>Rhabditida</taxon>
        <taxon>Tylenchina</taxon>
        <taxon>Tylenchomorpha</taxon>
        <taxon>Tylenchoidea</taxon>
        <taxon>Meloidogynidae</taxon>
        <taxon>Meloidogyninae</taxon>
        <taxon>Meloidogyne</taxon>
    </lineage>
</organism>
<evidence type="ECO:0000313" key="2">
    <source>
        <dbReference type="WBParaSite" id="MhA1_Contig1540.frz3.gene4"/>
    </source>
</evidence>
<sequence>MEEFKNFNIHSLMRILNKSDYEFEQWLKEKYLCWTIRFCECGRQMTLKKSKIWQCGRNLVVEIDETVVCKPKYNRGRDVAREEQWFFGGVQGLPGKAFMEPLDRRNAATPLPILQKYVEQESGRVSKLMVLLLAAIHLHVKLQEWFIRRDNFGKFE</sequence>